<proteinExistence type="predicted"/>
<feature type="chain" id="PRO_5047435777" evidence="1">
    <location>
        <begin position="24"/>
        <end position="122"/>
    </location>
</feature>
<reference evidence="2" key="1">
    <citation type="journal article" date="2014" name="Nat. Commun.">
        <title>The emerging biofuel crop Camelina sativa retains a highly undifferentiated hexaploid genome structure.</title>
        <authorList>
            <person name="Kagale S."/>
            <person name="Koh C."/>
            <person name="Nixon J."/>
            <person name="Bollina V."/>
            <person name="Clarke W.E."/>
            <person name="Tuteja R."/>
            <person name="Spillane C."/>
            <person name="Robinson S.J."/>
            <person name="Links M.G."/>
            <person name="Clarke C."/>
            <person name="Higgins E.E."/>
            <person name="Huebert T."/>
            <person name="Sharpe A.G."/>
            <person name="Parkin I.A."/>
        </authorList>
    </citation>
    <scope>NUCLEOTIDE SEQUENCE [LARGE SCALE GENOMIC DNA]</scope>
    <source>
        <strain evidence="2">cv. DH55</strain>
    </source>
</reference>
<sequence>MKTSMSIIVFFVTFIAVFVASMAETINREEDCIRRNIAWSQQPSLSAEPIKRSTFYFLADQFCRETSRVIMFYVRLNGKFPSYYVKTLCNVFGNDEKKVKDYVVERGVEYSKLASALTCVSH</sequence>
<evidence type="ECO:0000256" key="1">
    <source>
        <dbReference type="SAM" id="SignalP"/>
    </source>
</evidence>
<dbReference type="Proteomes" id="UP000694864">
    <property type="component" value="Chromosome 13"/>
</dbReference>
<keyword evidence="1" id="KW-0732">Signal</keyword>
<protein>
    <submittedName>
        <fullName evidence="3">Uncharacterized protein LOC104738188</fullName>
    </submittedName>
</protein>
<evidence type="ECO:0000313" key="2">
    <source>
        <dbReference type="Proteomes" id="UP000694864"/>
    </source>
</evidence>
<evidence type="ECO:0000313" key="3">
    <source>
        <dbReference type="RefSeq" id="XP_010456705.1"/>
    </source>
</evidence>
<organism evidence="2 3">
    <name type="scientific">Camelina sativa</name>
    <name type="common">False flax</name>
    <name type="synonym">Myagrum sativum</name>
    <dbReference type="NCBI Taxonomy" id="90675"/>
    <lineage>
        <taxon>Eukaryota</taxon>
        <taxon>Viridiplantae</taxon>
        <taxon>Streptophyta</taxon>
        <taxon>Embryophyta</taxon>
        <taxon>Tracheophyta</taxon>
        <taxon>Spermatophyta</taxon>
        <taxon>Magnoliopsida</taxon>
        <taxon>eudicotyledons</taxon>
        <taxon>Gunneridae</taxon>
        <taxon>Pentapetalae</taxon>
        <taxon>rosids</taxon>
        <taxon>malvids</taxon>
        <taxon>Brassicales</taxon>
        <taxon>Brassicaceae</taxon>
        <taxon>Camelineae</taxon>
        <taxon>Camelina</taxon>
    </lineage>
</organism>
<reference evidence="3" key="2">
    <citation type="submission" date="2025-08" db="UniProtKB">
        <authorList>
            <consortium name="RefSeq"/>
        </authorList>
    </citation>
    <scope>IDENTIFICATION</scope>
    <source>
        <tissue evidence="3">Leaf</tissue>
    </source>
</reference>
<name>A0ABM0VIH6_CAMSA</name>
<keyword evidence="2" id="KW-1185">Reference proteome</keyword>
<dbReference type="GeneID" id="104738188"/>
<accession>A0ABM0VIH6</accession>
<gene>
    <name evidence="3" type="primary">LOC104738188</name>
</gene>
<feature type="signal peptide" evidence="1">
    <location>
        <begin position="1"/>
        <end position="23"/>
    </location>
</feature>
<dbReference type="RefSeq" id="XP_010456705.1">
    <property type="nucleotide sequence ID" value="XM_010458403.1"/>
</dbReference>